<feature type="transmembrane region" description="Helical" evidence="6">
    <location>
        <begin position="243"/>
        <end position="263"/>
    </location>
</feature>
<dbReference type="PROSITE" id="PS50156">
    <property type="entry name" value="SSD"/>
    <property type="match status" value="1"/>
</dbReference>
<dbReference type="InterPro" id="IPR004869">
    <property type="entry name" value="MMPL_dom"/>
</dbReference>
<keyword evidence="3 6" id="KW-0812">Transmembrane</keyword>
<dbReference type="PRINTS" id="PR00702">
    <property type="entry name" value="ACRIFLAVINRP"/>
</dbReference>
<sequence>MAERLLALSLNAPRAVFMTTLVAVIISIVAAFNIQIDTDPENMLPYQQQDRVFHRQVKQDFELYDSLVVGLVSETTIYQPETLARLKTLTDQIKQIEGVVPQQVLSFSTVDNIRQESGAIRFEWLMPQAPKSEQQASKIAISVAKLPMLKDTLGSGNGQAAAIYVPILDKHLSYDISQKIRALSEKPIAGIDLHITGLPVAEDTFGIEMFIQMAVSAPAAAVLIFILLWFFFRSLSLITAPMLLAMVTVIVTMGALIGSGFSVHIMSSMIPIFLMPIAVVDSVHLLSEFADRYHPGSSRRQVLAEIFAELYRPMLFTSITSALGFASLAFTPIPPVQVFGLYIAGGILLAFLLTLTFLPAWIMMLSEKQLAVMQRAHHGANSDNNRGENSGKSASGKLARLLPSIGRFALNYRLPITLTSVALLAISGWGISTIQINDNPVRWFKSDHEIRIADKQLNQHFAGTYDAWFVMEQTQPPKISGALKKVIVDLSVAELTENSLQQAIDQNQIDQLIDLANNQLDSDEDRYEQWIEVIDGLEQIQSDSRYFRNPQILAYMDRLAEYLESQPEIGKVNSLPMLIKTVFRELNSGQQQDFRLPDSQAGVAQALLSYQSSHRPDDLWHLVTPDYRKSLLWLQLKSGDNQDMSIVLDKVQQWIDDNPLPEGVTTNWAGLTYINVIWQQEMVAGMANSLLSAFIAVLVVMTLLFRSFKYGLLAMAPLTLTISLIYGIIGFIGKDYDMPIAVLSALTLGLSVDFAIHFLQRARSLYQEYNDWQKAIAEMFQEPARAIARNALVIAIGFTPLLLAPLVPYITVGFFLAAIMAISALVTLLLLPALLFSFRKTLA</sequence>
<keyword evidence="4 6" id="KW-1133">Transmembrane helix</keyword>
<evidence type="ECO:0000256" key="4">
    <source>
        <dbReference type="ARBA" id="ARBA00022989"/>
    </source>
</evidence>
<feature type="transmembrane region" description="Helical" evidence="6">
    <location>
        <begin position="738"/>
        <end position="759"/>
    </location>
</feature>
<evidence type="ECO:0000256" key="1">
    <source>
        <dbReference type="ARBA" id="ARBA00004651"/>
    </source>
</evidence>
<dbReference type="Proteomes" id="UP000244906">
    <property type="component" value="Unassembled WGS sequence"/>
</dbReference>
<evidence type="ECO:0000313" key="9">
    <source>
        <dbReference type="Proteomes" id="UP000244906"/>
    </source>
</evidence>
<proteinExistence type="predicted"/>
<evidence type="ECO:0000256" key="3">
    <source>
        <dbReference type="ARBA" id="ARBA00022692"/>
    </source>
</evidence>
<dbReference type="InterPro" id="IPR001036">
    <property type="entry name" value="Acrflvin-R"/>
</dbReference>
<dbReference type="SUPFAM" id="SSF82866">
    <property type="entry name" value="Multidrug efflux transporter AcrB transmembrane domain"/>
    <property type="match status" value="2"/>
</dbReference>
<evidence type="ECO:0000256" key="6">
    <source>
        <dbReference type="SAM" id="Phobius"/>
    </source>
</evidence>
<feature type="transmembrane region" description="Helical" evidence="6">
    <location>
        <begin position="813"/>
        <end position="838"/>
    </location>
</feature>
<dbReference type="EMBL" id="QDDL01000008">
    <property type="protein sequence ID" value="PVZ66425.1"/>
    <property type="molecule type" value="Genomic_DNA"/>
</dbReference>
<comment type="caution">
    <text evidence="8">The sequence shown here is derived from an EMBL/GenBank/DDBJ whole genome shotgun (WGS) entry which is preliminary data.</text>
</comment>
<dbReference type="AlphaFoldDB" id="A0A2V1GXJ1"/>
<evidence type="ECO:0000259" key="7">
    <source>
        <dbReference type="PROSITE" id="PS50156"/>
    </source>
</evidence>
<feature type="transmembrane region" description="Helical" evidence="6">
    <location>
        <begin position="787"/>
        <end position="807"/>
    </location>
</feature>
<feature type="transmembrane region" description="Helical" evidence="6">
    <location>
        <begin position="410"/>
        <end position="431"/>
    </location>
</feature>
<dbReference type="GO" id="GO:0022857">
    <property type="term" value="F:transmembrane transporter activity"/>
    <property type="evidence" value="ECO:0007669"/>
    <property type="project" value="InterPro"/>
</dbReference>
<keyword evidence="9" id="KW-1185">Reference proteome</keyword>
<keyword evidence="2" id="KW-1003">Cell membrane</keyword>
<comment type="subcellular location">
    <subcellularLocation>
        <location evidence="1">Cell membrane</location>
        <topology evidence="1">Multi-pass membrane protein</topology>
    </subcellularLocation>
</comment>
<accession>A0A2V1GXJ1</accession>
<feature type="transmembrane region" description="Helical" evidence="6">
    <location>
        <begin position="12"/>
        <end position="34"/>
    </location>
</feature>
<dbReference type="GO" id="GO:0005886">
    <property type="term" value="C:plasma membrane"/>
    <property type="evidence" value="ECO:0007669"/>
    <property type="project" value="UniProtKB-SubCell"/>
</dbReference>
<reference evidence="8 9" key="1">
    <citation type="submission" date="2018-04" db="EMBL/GenBank/DDBJ databases">
        <title>Thalassorhabdus spongiae gen. nov., sp. nov., isolated from a marine sponge in South-West Iceland.</title>
        <authorList>
            <person name="Knobloch S."/>
            <person name="Daussin A."/>
            <person name="Johannsson R."/>
            <person name="Marteinsson V.T."/>
        </authorList>
    </citation>
    <scope>NUCLEOTIDE SEQUENCE [LARGE SCALE GENOMIC DNA]</scope>
    <source>
        <strain evidence="8 9">Hp12</strain>
    </source>
</reference>
<dbReference type="PANTHER" id="PTHR33406:SF13">
    <property type="entry name" value="MEMBRANE PROTEIN YDFJ"/>
    <property type="match status" value="1"/>
</dbReference>
<evidence type="ECO:0000256" key="2">
    <source>
        <dbReference type="ARBA" id="ARBA00022475"/>
    </source>
</evidence>
<feature type="transmembrane region" description="Helical" evidence="6">
    <location>
        <begin position="339"/>
        <end position="365"/>
    </location>
</feature>
<feature type="transmembrane region" description="Helical" evidence="6">
    <location>
        <begin position="682"/>
        <end position="705"/>
    </location>
</feature>
<feature type="domain" description="SSD" evidence="7">
    <location>
        <begin position="237"/>
        <end position="364"/>
    </location>
</feature>
<protein>
    <submittedName>
        <fullName evidence="8">RND transporter</fullName>
    </submittedName>
</protein>
<feature type="transmembrane region" description="Helical" evidence="6">
    <location>
        <begin position="712"/>
        <end position="732"/>
    </location>
</feature>
<dbReference type="PANTHER" id="PTHR33406">
    <property type="entry name" value="MEMBRANE PROTEIN MJ1562-RELATED"/>
    <property type="match status" value="1"/>
</dbReference>
<dbReference type="InterPro" id="IPR050545">
    <property type="entry name" value="Mycobact_MmpL"/>
</dbReference>
<gene>
    <name evidence="8" type="ORF">DC094_17075</name>
</gene>
<dbReference type="OrthoDB" id="9803781at2"/>
<evidence type="ECO:0000313" key="8">
    <source>
        <dbReference type="EMBL" id="PVZ66425.1"/>
    </source>
</evidence>
<dbReference type="InterPro" id="IPR000731">
    <property type="entry name" value="SSD"/>
</dbReference>
<dbReference type="Gene3D" id="1.20.1640.10">
    <property type="entry name" value="Multidrug efflux transporter AcrB transmembrane domain"/>
    <property type="match status" value="2"/>
</dbReference>
<keyword evidence="5 6" id="KW-0472">Membrane</keyword>
<dbReference type="Pfam" id="PF03176">
    <property type="entry name" value="MMPL"/>
    <property type="match status" value="2"/>
</dbReference>
<organism evidence="8 9">
    <name type="scientific">Pelagibaculum spongiae</name>
    <dbReference type="NCBI Taxonomy" id="2080658"/>
    <lineage>
        <taxon>Bacteria</taxon>
        <taxon>Pseudomonadati</taxon>
        <taxon>Pseudomonadota</taxon>
        <taxon>Gammaproteobacteria</taxon>
        <taxon>Oceanospirillales</taxon>
        <taxon>Pelagibaculum</taxon>
    </lineage>
</organism>
<name>A0A2V1GXJ1_9GAMM</name>
<feature type="transmembrane region" description="Helical" evidence="6">
    <location>
        <begin position="310"/>
        <end position="333"/>
    </location>
</feature>
<feature type="transmembrane region" description="Helical" evidence="6">
    <location>
        <begin position="209"/>
        <end position="231"/>
    </location>
</feature>
<evidence type="ECO:0000256" key="5">
    <source>
        <dbReference type="ARBA" id="ARBA00023136"/>
    </source>
</evidence>